<dbReference type="Gene3D" id="3.30.479.30">
    <property type="entry name" value="Band 7 domain"/>
    <property type="match status" value="1"/>
</dbReference>
<dbReference type="SUPFAM" id="SSF117892">
    <property type="entry name" value="Band 7/SPFH domain"/>
    <property type="match status" value="1"/>
</dbReference>
<evidence type="ECO:0000313" key="8">
    <source>
        <dbReference type="EMBL" id="PKS05610.1"/>
    </source>
</evidence>
<feature type="coiled-coil region" evidence="6">
    <location>
        <begin position="231"/>
        <end position="258"/>
    </location>
</feature>
<dbReference type="InterPro" id="IPR001107">
    <property type="entry name" value="Band_7"/>
</dbReference>
<keyword evidence="3" id="KW-1003">Cell membrane</keyword>
<comment type="caution">
    <text evidence="8">The sequence shown here is derived from an EMBL/GenBank/DDBJ whole genome shotgun (WGS) entry which is preliminary data.</text>
</comment>
<dbReference type="PANTHER" id="PTHR13806">
    <property type="entry name" value="FLOTILLIN-RELATED"/>
    <property type="match status" value="1"/>
</dbReference>
<evidence type="ECO:0000313" key="9">
    <source>
        <dbReference type="Proteomes" id="UP000233524"/>
    </source>
</evidence>
<reference evidence="8 9" key="1">
    <citation type="journal article" date="2017" name="G3 (Bethesda)">
        <title>First Draft Genome Sequence of the Pathogenic Fungus Lomentospora prolificans (Formerly Scedosporium prolificans).</title>
        <authorList>
            <person name="Luo R."/>
            <person name="Zimin A."/>
            <person name="Workman R."/>
            <person name="Fan Y."/>
            <person name="Pertea G."/>
            <person name="Grossman N."/>
            <person name="Wear M.P."/>
            <person name="Jia B."/>
            <person name="Miller H."/>
            <person name="Casadevall A."/>
            <person name="Timp W."/>
            <person name="Zhang S.X."/>
            <person name="Salzberg S.L."/>
        </authorList>
    </citation>
    <scope>NUCLEOTIDE SEQUENCE [LARGE SCALE GENOMIC DNA]</scope>
    <source>
        <strain evidence="8 9">JHH-5317</strain>
    </source>
</reference>
<dbReference type="InParanoid" id="A0A2N3MZL7"/>
<dbReference type="AlphaFoldDB" id="A0A2N3MZL7"/>
<dbReference type="CDD" id="cd03399">
    <property type="entry name" value="SPFH_flotillin"/>
    <property type="match status" value="1"/>
</dbReference>
<evidence type="ECO:0000256" key="3">
    <source>
        <dbReference type="ARBA" id="ARBA00022475"/>
    </source>
</evidence>
<dbReference type="Pfam" id="PF01145">
    <property type="entry name" value="Band_7"/>
    <property type="match status" value="1"/>
</dbReference>
<dbReference type="VEuPathDB" id="FungiDB:jhhlp_008128"/>
<name>A0A2N3MZL7_9PEZI</name>
<evidence type="ECO:0000259" key="7">
    <source>
        <dbReference type="Pfam" id="PF01145"/>
    </source>
</evidence>
<dbReference type="STRING" id="41688.A0A2N3MZL7"/>
<evidence type="ECO:0000256" key="4">
    <source>
        <dbReference type="ARBA" id="ARBA00023136"/>
    </source>
</evidence>
<dbReference type="PANTHER" id="PTHR13806:SF31">
    <property type="entry name" value="FLOTILLIN-LIKE PROTEIN 1-RELATED"/>
    <property type="match status" value="1"/>
</dbReference>
<keyword evidence="6" id="KW-0175">Coiled coil</keyword>
<protein>
    <recommendedName>
        <fullName evidence="7">Band 7 domain-containing protein</fullName>
    </recommendedName>
</protein>
<dbReference type="InterPro" id="IPR027705">
    <property type="entry name" value="Flotillin_fam"/>
</dbReference>
<organism evidence="8 9">
    <name type="scientific">Lomentospora prolificans</name>
    <dbReference type="NCBI Taxonomy" id="41688"/>
    <lineage>
        <taxon>Eukaryota</taxon>
        <taxon>Fungi</taxon>
        <taxon>Dikarya</taxon>
        <taxon>Ascomycota</taxon>
        <taxon>Pezizomycotina</taxon>
        <taxon>Sordariomycetes</taxon>
        <taxon>Hypocreomycetidae</taxon>
        <taxon>Microascales</taxon>
        <taxon>Microascaceae</taxon>
        <taxon>Lomentospora</taxon>
    </lineage>
</organism>
<accession>A0A2N3MZL7</accession>
<evidence type="ECO:0000256" key="5">
    <source>
        <dbReference type="RuleBase" id="RU366054"/>
    </source>
</evidence>
<sequence length="520" mass="57407">MSYKIAAPDEYLAITGMGIRDEVKITKAAWVWPFQKCMRFSVQPQDYAMNLQAMTKEKLQFLLPVVFTVGPHVPATSDPSSTTNYDDQSDAPRLDPAEALMRYAVLLAENRDGKQSTASYLEQKIKSIVEGEVRVLVSSMTIEEIFSERELFKKRVHKNIQTELNKFGVYIFNANLKELKDAPNSVYFESLSRKAHEGATNQARIDVAEAQLRGNVGEAERRGMQEREIAKINATTAVQKTERDIERAAAEAKLNTRQAELTRDVDIARIEAQRTIESRDEDLKKQVEVKRAAAELERLRATDVVKASIQREAKQQAADAKAYEVVAEAKASYEKSQHLTDAAAYKTTTEAKASAEADFSKVTKHTDAGAYNTRVDAEAKNYAAQQLAEAELVRKLKEAEGISAMADAYGKLANAFGGPAGLLQYMMIEKGTYVQLAKANAEAVRGMQPKISVWNTGNQEGGSAGNSATDTMRNVYQMLPPLMTTINEQTGITLPEWQFGKLAATTGEVARAQGKDVNGV</sequence>
<gene>
    <name evidence="8" type="ORF">jhhlp_008128</name>
</gene>
<dbReference type="OrthoDB" id="6080404at2759"/>
<keyword evidence="4" id="KW-0472">Membrane</keyword>
<evidence type="ECO:0000256" key="6">
    <source>
        <dbReference type="SAM" id="Coils"/>
    </source>
</evidence>
<proteinExistence type="inferred from homology"/>
<dbReference type="GO" id="GO:0005886">
    <property type="term" value="C:plasma membrane"/>
    <property type="evidence" value="ECO:0007669"/>
    <property type="project" value="UniProtKB-SubCell"/>
</dbReference>
<feature type="domain" description="Band 7" evidence="7">
    <location>
        <begin position="7"/>
        <end position="211"/>
    </location>
</feature>
<comment type="similarity">
    <text evidence="2 5">Belongs to the band 7/mec-2 family. Flotillin subfamily.</text>
</comment>
<keyword evidence="9" id="KW-1185">Reference proteome</keyword>
<comment type="subcellular location">
    <subcellularLocation>
        <location evidence="1">Cell membrane</location>
    </subcellularLocation>
</comment>
<evidence type="ECO:0000256" key="1">
    <source>
        <dbReference type="ARBA" id="ARBA00004236"/>
    </source>
</evidence>
<dbReference type="InterPro" id="IPR036013">
    <property type="entry name" value="Band_7/SPFH_dom_sf"/>
</dbReference>
<dbReference type="EMBL" id="NLAX01001584">
    <property type="protein sequence ID" value="PKS05610.1"/>
    <property type="molecule type" value="Genomic_DNA"/>
</dbReference>
<dbReference type="Proteomes" id="UP000233524">
    <property type="component" value="Unassembled WGS sequence"/>
</dbReference>
<evidence type="ECO:0000256" key="2">
    <source>
        <dbReference type="ARBA" id="ARBA00007161"/>
    </source>
</evidence>